<dbReference type="EMBL" id="WJNG01000006">
    <property type="protein sequence ID" value="MRH42758.1"/>
    <property type="molecule type" value="Genomic_DNA"/>
</dbReference>
<protein>
    <submittedName>
        <fullName evidence="1">Uncharacterized protein</fullName>
    </submittedName>
</protein>
<proteinExistence type="predicted"/>
<dbReference type="OrthoDB" id="2452361at2"/>
<evidence type="ECO:0000313" key="2">
    <source>
        <dbReference type="Proteomes" id="UP000799092"/>
    </source>
</evidence>
<organism evidence="1 2">
    <name type="scientific">Aquibacillus halophilus</name>
    <dbReference type="NCBI Taxonomy" id="930132"/>
    <lineage>
        <taxon>Bacteria</taxon>
        <taxon>Bacillati</taxon>
        <taxon>Bacillota</taxon>
        <taxon>Bacilli</taxon>
        <taxon>Bacillales</taxon>
        <taxon>Bacillaceae</taxon>
        <taxon>Aquibacillus</taxon>
    </lineage>
</organism>
<comment type="caution">
    <text evidence="1">The sequence shown here is derived from an EMBL/GenBank/DDBJ whole genome shotgun (WGS) entry which is preliminary data.</text>
</comment>
<evidence type="ECO:0000313" key="1">
    <source>
        <dbReference type="EMBL" id="MRH42758.1"/>
    </source>
</evidence>
<dbReference type="RefSeq" id="WP_153736402.1">
    <property type="nucleotide sequence ID" value="NZ_WJNG01000006.1"/>
</dbReference>
<accession>A0A6A8DAW0</accession>
<keyword evidence="2" id="KW-1185">Reference proteome</keyword>
<reference evidence="1" key="1">
    <citation type="submission" date="2019-11" db="EMBL/GenBank/DDBJ databases">
        <authorList>
            <person name="Li J."/>
        </authorList>
    </citation>
    <scope>NUCLEOTIDE SEQUENCE</scope>
    <source>
        <strain evidence="1">B6B</strain>
    </source>
</reference>
<dbReference type="Proteomes" id="UP000799092">
    <property type="component" value="Unassembled WGS sequence"/>
</dbReference>
<sequence length="176" mass="20818">MKFHYRLLSFIIVVSGLSYSFNLLIQSEVKGKPLYAFSVHEMGTQGVNQKNNHSVPNSYKTINEIEQEYIPKFENLRIQTIKNVEQLIKNAKEEIKRNQSYNENTSFLYLYNKYKNNADTLESKTDKTFNELYIAMMKELTYNGHPPEIAYRIKTTYQIEKVKQKKEIIKLVLNLF</sequence>
<name>A0A6A8DAW0_9BACI</name>
<gene>
    <name evidence="1" type="ORF">GH741_08660</name>
</gene>
<dbReference type="AlphaFoldDB" id="A0A6A8DAW0"/>